<keyword evidence="2" id="KW-0040">ANK repeat</keyword>
<dbReference type="Gene3D" id="1.25.40.20">
    <property type="entry name" value="Ankyrin repeat-containing domain"/>
    <property type="match status" value="1"/>
</dbReference>
<dbReference type="AlphaFoldDB" id="A0A6P6RTY3"/>
<feature type="region of interest" description="Disordered" evidence="3">
    <location>
        <begin position="259"/>
        <end position="348"/>
    </location>
</feature>
<evidence type="ECO:0000256" key="2">
    <source>
        <dbReference type="ARBA" id="ARBA00023043"/>
    </source>
</evidence>
<keyword evidence="4" id="KW-1185">Reference proteome</keyword>
<dbReference type="Pfam" id="PF12796">
    <property type="entry name" value="Ank_2"/>
    <property type="match status" value="1"/>
</dbReference>
<gene>
    <name evidence="5" type="primary">LOC34620925</name>
</gene>
<evidence type="ECO:0000256" key="3">
    <source>
        <dbReference type="SAM" id="MobiDB-lite"/>
    </source>
</evidence>
<dbReference type="RefSeq" id="XP_026190932.1">
    <property type="nucleotide sequence ID" value="XM_026335147.1"/>
</dbReference>
<dbReference type="PRINTS" id="PR01415">
    <property type="entry name" value="ANKYRIN"/>
</dbReference>
<name>A0A6P6RTY3_9EIME</name>
<dbReference type="SMART" id="SM00248">
    <property type="entry name" value="ANK"/>
    <property type="match status" value="3"/>
</dbReference>
<dbReference type="Proteomes" id="UP000515125">
    <property type="component" value="Unplaced"/>
</dbReference>
<evidence type="ECO:0000256" key="1">
    <source>
        <dbReference type="ARBA" id="ARBA00022737"/>
    </source>
</evidence>
<dbReference type="InterPro" id="IPR036770">
    <property type="entry name" value="Ankyrin_rpt-contain_sf"/>
</dbReference>
<evidence type="ECO:0000313" key="4">
    <source>
        <dbReference type="Proteomes" id="UP000515125"/>
    </source>
</evidence>
<feature type="compositionally biased region" description="Basic residues" evidence="3">
    <location>
        <begin position="309"/>
        <end position="327"/>
    </location>
</feature>
<proteinExistence type="predicted"/>
<dbReference type="GeneID" id="34620925"/>
<evidence type="ECO:0000313" key="5">
    <source>
        <dbReference type="RefSeq" id="XP_026190932.1"/>
    </source>
</evidence>
<protein>
    <submittedName>
        <fullName evidence="5">Uncharacterized protein LOC34620925</fullName>
    </submittedName>
</protein>
<dbReference type="InterPro" id="IPR002110">
    <property type="entry name" value="Ankyrin_rpt"/>
</dbReference>
<reference evidence="5" key="1">
    <citation type="submission" date="2025-08" db="UniProtKB">
        <authorList>
            <consortium name="RefSeq"/>
        </authorList>
    </citation>
    <scope>IDENTIFICATION</scope>
</reference>
<accession>A0A6P6RTY3</accession>
<organism evidence="4 5">
    <name type="scientific">Cyclospora cayetanensis</name>
    <dbReference type="NCBI Taxonomy" id="88456"/>
    <lineage>
        <taxon>Eukaryota</taxon>
        <taxon>Sar</taxon>
        <taxon>Alveolata</taxon>
        <taxon>Apicomplexa</taxon>
        <taxon>Conoidasida</taxon>
        <taxon>Coccidia</taxon>
        <taxon>Eucoccidiorida</taxon>
        <taxon>Eimeriorina</taxon>
        <taxon>Eimeriidae</taxon>
        <taxon>Cyclospora</taxon>
    </lineage>
</organism>
<feature type="region of interest" description="Disordered" evidence="3">
    <location>
        <begin position="113"/>
        <end position="133"/>
    </location>
</feature>
<sequence length="589" mass="66074">MQGDPNQRSRSSCGLAVLVEMDPPTSDRAAGFPCRWFAVRRADLNMKQRLRILLKQEHTSTRRAALQFQLWHAPRKRQWGLPELSEIFHKRKALNSGSKVLRQTCHPRIEEVQVTSTPGTSHDYTSSSPTSDELQIYPEPKLEVPQAKVYSHFGICVANASRRDTLCNHNGASSKFSSEDSAACCIEQEEVTRKNLTAPRREKQRVAVLQPSCCIRRSGSHDCSRTSQPKKRNGLSNIRCEAFAENSEEGPRLALAHSARNALSTPDVDEGPPSAHAKDDARKGVGRASLPSNMRKRDVPMSSSMSSNQRRKVTAAKCRRPPKKQKKNHVDSPSGIAASRKQSPHQGWPECVVSMLGPDIFNRLKEDPQLILATSENSGMSLFHHMLRHPSKDDDRVLELFKCIYEDEPLKERVRLPSLTAFKCRNGQTLALYAAAYGHVNCLKWILEQAGGAESQRRFLEIRDKEGDTPLHHAVKGGHVNVIELLLEHVPGMINQQRHNGETPLFDAIERPPIVRLLLQHRADYHLKCNRGLTPLEVATSELKWKRQCSTRSCQTLPKRLSTTVGLLKKAEGSTGKITIKQTRKPCCS</sequence>
<dbReference type="PANTHER" id="PTHR24198">
    <property type="entry name" value="ANKYRIN REPEAT AND PROTEIN KINASE DOMAIN-CONTAINING PROTEIN"/>
    <property type="match status" value="1"/>
</dbReference>
<keyword evidence="1" id="KW-0677">Repeat</keyword>
<dbReference type="OrthoDB" id="194358at2759"/>
<dbReference type="SUPFAM" id="SSF48403">
    <property type="entry name" value="Ankyrin repeat"/>
    <property type="match status" value="1"/>
</dbReference>
<dbReference type="PANTHER" id="PTHR24198:SF165">
    <property type="entry name" value="ANKYRIN REPEAT-CONTAINING PROTEIN-RELATED"/>
    <property type="match status" value="1"/>
</dbReference>